<gene>
    <name evidence="2" type="ORF">DM02DRAFT_617195</name>
</gene>
<evidence type="ECO:0000313" key="3">
    <source>
        <dbReference type="Proteomes" id="UP000244855"/>
    </source>
</evidence>
<name>A0A2V1DH59_9PLEO</name>
<dbReference type="AlphaFoldDB" id="A0A2V1DH59"/>
<evidence type="ECO:0000256" key="1">
    <source>
        <dbReference type="SAM" id="MobiDB-lite"/>
    </source>
</evidence>
<organism evidence="2 3">
    <name type="scientific">Periconia macrospinosa</name>
    <dbReference type="NCBI Taxonomy" id="97972"/>
    <lineage>
        <taxon>Eukaryota</taxon>
        <taxon>Fungi</taxon>
        <taxon>Dikarya</taxon>
        <taxon>Ascomycota</taxon>
        <taxon>Pezizomycotina</taxon>
        <taxon>Dothideomycetes</taxon>
        <taxon>Pleosporomycetidae</taxon>
        <taxon>Pleosporales</taxon>
        <taxon>Massarineae</taxon>
        <taxon>Periconiaceae</taxon>
        <taxon>Periconia</taxon>
    </lineage>
</organism>
<accession>A0A2V1DH59</accession>
<dbReference type="EMBL" id="KZ805462">
    <property type="protein sequence ID" value="PVH96549.1"/>
    <property type="molecule type" value="Genomic_DNA"/>
</dbReference>
<feature type="region of interest" description="Disordered" evidence="1">
    <location>
        <begin position="33"/>
        <end position="61"/>
    </location>
</feature>
<protein>
    <submittedName>
        <fullName evidence="2">Uncharacterized protein</fullName>
    </submittedName>
</protein>
<reference evidence="2 3" key="1">
    <citation type="journal article" date="2018" name="Sci. Rep.">
        <title>Comparative genomics provides insights into the lifestyle and reveals functional heterogeneity of dark septate endophytic fungi.</title>
        <authorList>
            <person name="Knapp D.G."/>
            <person name="Nemeth J.B."/>
            <person name="Barry K."/>
            <person name="Hainaut M."/>
            <person name="Henrissat B."/>
            <person name="Johnson J."/>
            <person name="Kuo A."/>
            <person name="Lim J.H.P."/>
            <person name="Lipzen A."/>
            <person name="Nolan M."/>
            <person name="Ohm R.A."/>
            <person name="Tamas L."/>
            <person name="Grigoriev I.V."/>
            <person name="Spatafora J.W."/>
            <person name="Nagy L.G."/>
            <person name="Kovacs G.M."/>
        </authorList>
    </citation>
    <scope>NUCLEOTIDE SEQUENCE [LARGE SCALE GENOMIC DNA]</scope>
    <source>
        <strain evidence="2 3">DSE2036</strain>
    </source>
</reference>
<evidence type="ECO:0000313" key="2">
    <source>
        <dbReference type="EMBL" id="PVH96549.1"/>
    </source>
</evidence>
<dbReference type="Proteomes" id="UP000244855">
    <property type="component" value="Unassembled WGS sequence"/>
</dbReference>
<keyword evidence="3" id="KW-1185">Reference proteome</keyword>
<proteinExistence type="predicted"/>
<sequence length="61" mass="6875">MCAPRAYTHPRIELNRLAVPPQSHNVCVQNLQPHSNAQLSHTPQMTEQTYTRHGSNRNGAN</sequence>